<evidence type="ECO:0000256" key="2">
    <source>
        <dbReference type="SAM" id="MobiDB-lite"/>
    </source>
</evidence>
<organism evidence="3 4">
    <name type="scientific">Prunus armeniaca</name>
    <name type="common">Apricot</name>
    <name type="synonym">Armeniaca vulgaris</name>
    <dbReference type="NCBI Taxonomy" id="36596"/>
    <lineage>
        <taxon>Eukaryota</taxon>
        <taxon>Viridiplantae</taxon>
        <taxon>Streptophyta</taxon>
        <taxon>Embryophyta</taxon>
        <taxon>Tracheophyta</taxon>
        <taxon>Spermatophyta</taxon>
        <taxon>Magnoliopsida</taxon>
        <taxon>eudicotyledons</taxon>
        <taxon>Gunneridae</taxon>
        <taxon>Pentapetalae</taxon>
        <taxon>rosids</taxon>
        <taxon>fabids</taxon>
        <taxon>Rosales</taxon>
        <taxon>Rosaceae</taxon>
        <taxon>Amygdaloideae</taxon>
        <taxon>Amygdaleae</taxon>
        <taxon>Prunus</taxon>
    </lineage>
</organism>
<reference evidence="4" key="1">
    <citation type="journal article" date="2020" name="Genome Biol.">
        <title>Gamete binning: chromosome-level and haplotype-resolved genome assembly enabled by high-throughput single-cell sequencing of gamete genomes.</title>
        <authorList>
            <person name="Campoy J.A."/>
            <person name="Sun H."/>
            <person name="Goel M."/>
            <person name="Jiao W.-B."/>
            <person name="Folz-Donahue K."/>
            <person name="Wang N."/>
            <person name="Rubio M."/>
            <person name="Liu C."/>
            <person name="Kukat C."/>
            <person name="Ruiz D."/>
            <person name="Huettel B."/>
            <person name="Schneeberger K."/>
        </authorList>
    </citation>
    <scope>NUCLEOTIDE SEQUENCE [LARGE SCALE GENOMIC DNA]</scope>
    <source>
        <strain evidence="4">cv. Rojo Pasion</strain>
    </source>
</reference>
<dbReference type="Proteomes" id="UP000507245">
    <property type="component" value="Unassembled WGS sequence"/>
</dbReference>
<name>A0A6J5WSZ7_PRUAR</name>
<feature type="region of interest" description="Disordered" evidence="2">
    <location>
        <begin position="74"/>
        <end position="108"/>
    </location>
</feature>
<protein>
    <submittedName>
        <fullName evidence="3">Uncharacterized protein</fullName>
    </submittedName>
</protein>
<evidence type="ECO:0000313" key="4">
    <source>
        <dbReference type="Proteomes" id="UP000507245"/>
    </source>
</evidence>
<feature type="compositionally biased region" description="Basic and acidic residues" evidence="2">
    <location>
        <begin position="91"/>
        <end position="104"/>
    </location>
</feature>
<dbReference type="AlphaFoldDB" id="A0A6J5WSZ7"/>
<feature type="coiled-coil region" evidence="1">
    <location>
        <begin position="147"/>
        <end position="273"/>
    </location>
</feature>
<dbReference type="OrthoDB" id="10255522at2759"/>
<keyword evidence="4" id="KW-1185">Reference proteome</keyword>
<keyword evidence="1" id="KW-0175">Coiled coil</keyword>
<accession>A0A6J5WSZ7</accession>
<gene>
    <name evidence="3" type="ORF">ORAREDHAP_LOCUS19199</name>
</gene>
<evidence type="ECO:0000256" key="1">
    <source>
        <dbReference type="SAM" id="Coils"/>
    </source>
</evidence>
<proteinExistence type="predicted"/>
<dbReference type="EMBL" id="CAEKKB010000003">
    <property type="protein sequence ID" value="CAB4303175.1"/>
    <property type="molecule type" value="Genomic_DNA"/>
</dbReference>
<sequence>MASLRQEDPNDAVSCKRRAIMLVGISVLPFLQLRANALEGLATRQSSTHEYFGIRVSHHAMWLKSTEGATYPSRKEMIPSGCCSSQQTGESELKNPEERKKAEPSEINAPSNPVLSLLNGLGIFSSGILGALYGLAWAEKKATDATVESIKTKLKEKEAAIISLEKNFESKLLNEQEEWSKQLTRAMEEQKSLMDQLNSANSTIAGLGKELNGEKRLIDELKIQIDSLETNLSKAGGEKIALEENLKEKINSIEVLQGRINVLNLELEDRETNIQNLGSSLAEKDLESKGIRIEECRSGSIECNSKFYNFWEK</sequence>
<evidence type="ECO:0000313" key="3">
    <source>
        <dbReference type="EMBL" id="CAB4303175.1"/>
    </source>
</evidence>